<evidence type="ECO:0000256" key="4">
    <source>
        <dbReference type="ARBA" id="ARBA00022801"/>
    </source>
</evidence>
<dbReference type="EMBL" id="CP007139">
    <property type="protein sequence ID" value="AIE87894.1"/>
    <property type="molecule type" value="Genomic_DNA"/>
</dbReference>
<feature type="transmembrane region" description="Helical" evidence="7">
    <location>
        <begin position="96"/>
        <end position="113"/>
    </location>
</feature>
<accession>A0A068NZ37</accession>
<gene>
    <name evidence="9" type="ORF">OP10G_4526</name>
</gene>
<keyword evidence="4" id="KW-0378">Hydrolase</keyword>
<dbReference type="eggNOG" id="COG0705">
    <property type="taxonomic scope" value="Bacteria"/>
</dbReference>
<proteinExistence type="inferred from homology"/>
<comment type="similarity">
    <text evidence="2">Belongs to the peptidase S54 family.</text>
</comment>
<dbReference type="OrthoDB" id="9813074at2"/>
<evidence type="ECO:0000256" key="2">
    <source>
        <dbReference type="ARBA" id="ARBA00009045"/>
    </source>
</evidence>
<evidence type="ECO:0000259" key="8">
    <source>
        <dbReference type="Pfam" id="PF01694"/>
    </source>
</evidence>
<keyword evidence="6 7" id="KW-0472">Membrane</keyword>
<reference evidence="9 10" key="1">
    <citation type="journal article" date="2014" name="PLoS ONE">
        <title>The first complete genome sequence of the class fimbriimonadia in the phylum armatimonadetes.</title>
        <authorList>
            <person name="Hu Z.Y."/>
            <person name="Wang Y.Z."/>
            <person name="Im W.T."/>
            <person name="Wang S.Y."/>
            <person name="Zhao G.P."/>
            <person name="Zheng H.J."/>
            <person name="Quan Z.X."/>
        </authorList>
    </citation>
    <scope>NUCLEOTIDE SEQUENCE [LARGE SCALE GENOMIC DNA]</scope>
    <source>
        <strain evidence="9">Gsoil 348</strain>
    </source>
</reference>
<dbReference type="AlphaFoldDB" id="A0A068NZ37"/>
<keyword evidence="10" id="KW-1185">Reference proteome</keyword>
<feature type="transmembrane region" description="Helical" evidence="7">
    <location>
        <begin position="119"/>
        <end position="139"/>
    </location>
</feature>
<protein>
    <submittedName>
        <fullName evidence="9">Rhomboid family protein</fullName>
    </submittedName>
</protein>
<feature type="transmembrane region" description="Helical" evidence="7">
    <location>
        <begin position="151"/>
        <end position="169"/>
    </location>
</feature>
<keyword evidence="3 7" id="KW-0812">Transmembrane</keyword>
<feature type="domain" description="Peptidase S54 rhomboid" evidence="8">
    <location>
        <begin position="55"/>
        <end position="191"/>
    </location>
</feature>
<dbReference type="InterPro" id="IPR050925">
    <property type="entry name" value="Rhomboid_protease_S54"/>
</dbReference>
<dbReference type="Gene3D" id="1.20.1540.10">
    <property type="entry name" value="Rhomboid-like"/>
    <property type="match status" value="1"/>
</dbReference>
<dbReference type="STRING" id="661478.OP10G_4526"/>
<evidence type="ECO:0000256" key="6">
    <source>
        <dbReference type="ARBA" id="ARBA00023136"/>
    </source>
</evidence>
<organism evidence="9 10">
    <name type="scientific">Fimbriimonas ginsengisoli Gsoil 348</name>
    <dbReference type="NCBI Taxonomy" id="661478"/>
    <lineage>
        <taxon>Bacteria</taxon>
        <taxon>Bacillati</taxon>
        <taxon>Armatimonadota</taxon>
        <taxon>Fimbriimonadia</taxon>
        <taxon>Fimbriimonadales</taxon>
        <taxon>Fimbriimonadaceae</taxon>
        <taxon>Fimbriimonas</taxon>
    </lineage>
</organism>
<dbReference type="GO" id="GO:0016020">
    <property type="term" value="C:membrane"/>
    <property type="evidence" value="ECO:0007669"/>
    <property type="project" value="UniProtKB-SubCell"/>
</dbReference>
<dbReference type="InterPro" id="IPR022764">
    <property type="entry name" value="Peptidase_S54_rhomboid_dom"/>
</dbReference>
<dbReference type="HOGENOM" id="CLU_873311_0_0_0"/>
<evidence type="ECO:0000256" key="5">
    <source>
        <dbReference type="ARBA" id="ARBA00022989"/>
    </source>
</evidence>
<evidence type="ECO:0000256" key="7">
    <source>
        <dbReference type="SAM" id="Phobius"/>
    </source>
</evidence>
<sequence length="306" mass="33560">MYPQSRRSNQDLPIMSAASCVLCGIIFVALNANSSGGWAATARWGLLPESAIYKGAYWALISSAFVHVQLLHLLFNLSWLWSLGGALERTIGPWRWLLFLLTSAFVSSGLQLALGGMGIGMSGVIYAMFGFAWATRRRFPEMAMMATKGNVQIFVGWGVLCIFLTYTHLMNIGNGAHFGGLLFGLAVGALVDHPKLRIPASLGLVVLTAGAIVPLYWNPLSPLWAAWKADGAFQRNDVPEAIRFTRMYLDRGGDDQEWAWRNLAIVYAHQKDRAHFQEAIDHLKAVNRNEAESLAGDYDALGASSP</sequence>
<dbReference type="InterPro" id="IPR035952">
    <property type="entry name" value="Rhomboid-like_sf"/>
</dbReference>
<dbReference type="PANTHER" id="PTHR43731:SF14">
    <property type="entry name" value="PRESENILIN-ASSOCIATED RHOMBOID-LIKE PROTEIN, MITOCHONDRIAL"/>
    <property type="match status" value="1"/>
</dbReference>
<dbReference type="InterPro" id="IPR011990">
    <property type="entry name" value="TPR-like_helical_dom_sf"/>
</dbReference>
<dbReference type="PANTHER" id="PTHR43731">
    <property type="entry name" value="RHOMBOID PROTEASE"/>
    <property type="match status" value="1"/>
</dbReference>
<keyword evidence="5 7" id="KW-1133">Transmembrane helix</keyword>
<dbReference type="GO" id="GO:0004252">
    <property type="term" value="F:serine-type endopeptidase activity"/>
    <property type="evidence" value="ECO:0007669"/>
    <property type="project" value="InterPro"/>
</dbReference>
<dbReference type="Proteomes" id="UP000027982">
    <property type="component" value="Chromosome"/>
</dbReference>
<evidence type="ECO:0000256" key="1">
    <source>
        <dbReference type="ARBA" id="ARBA00004141"/>
    </source>
</evidence>
<name>A0A068NZ37_FIMGI</name>
<dbReference type="KEGG" id="fgi:OP10G_4526"/>
<feature type="transmembrane region" description="Helical" evidence="7">
    <location>
        <begin position="55"/>
        <end position="75"/>
    </location>
</feature>
<evidence type="ECO:0000313" key="10">
    <source>
        <dbReference type="Proteomes" id="UP000027982"/>
    </source>
</evidence>
<feature type="transmembrane region" description="Helical" evidence="7">
    <location>
        <begin position="198"/>
        <end position="217"/>
    </location>
</feature>
<dbReference type="SUPFAM" id="SSF48452">
    <property type="entry name" value="TPR-like"/>
    <property type="match status" value="1"/>
</dbReference>
<evidence type="ECO:0000256" key="3">
    <source>
        <dbReference type="ARBA" id="ARBA00022692"/>
    </source>
</evidence>
<evidence type="ECO:0000313" key="9">
    <source>
        <dbReference type="EMBL" id="AIE87894.1"/>
    </source>
</evidence>
<dbReference type="SUPFAM" id="SSF144091">
    <property type="entry name" value="Rhomboid-like"/>
    <property type="match status" value="1"/>
</dbReference>
<comment type="subcellular location">
    <subcellularLocation>
        <location evidence="1">Membrane</location>
        <topology evidence="1">Multi-pass membrane protein</topology>
    </subcellularLocation>
</comment>
<dbReference type="Pfam" id="PF01694">
    <property type="entry name" value="Rhomboid"/>
    <property type="match status" value="1"/>
</dbReference>